<accession>A0ABT6APC7</accession>
<proteinExistence type="predicted"/>
<dbReference type="RefSeq" id="WP_276265286.1">
    <property type="nucleotide sequence ID" value="NZ_JARJLM010000255.1"/>
</dbReference>
<organism evidence="1 2">
    <name type="scientific">Cupriavidus basilensis</name>
    <dbReference type="NCBI Taxonomy" id="68895"/>
    <lineage>
        <taxon>Bacteria</taxon>
        <taxon>Pseudomonadati</taxon>
        <taxon>Pseudomonadota</taxon>
        <taxon>Betaproteobacteria</taxon>
        <taxon>Burkholderiales</taxon>
        <taxon>Burkholderiaceae</taxon>
        <taxon>Cupriavidus</taxon>
    </lineage>
</organism>
<reference evidence="1 2" key="1">
    <citation type="submission" date="2023-03" db="EMBL/GenBank/DDBJ databases">
        <title>Draft assemblies of triclosan tolerant bacteria isolated from returned activated sludge.</title>
        <authorList>
            <person name="Van Hamelsveld S."/>
        </authorList>
    </citation>
    <scope>NUCLEOTIDE SEQUENCE [LARGE SCALE GENOMIC DNA]</scope>
    <source>
        <strain evidence="1 2">GW210010_S58</strain>
    </source>
</reference>
<gene>
    <name evidence="1" type="ORF">P3W85_14445</name>
</gene>
<evidence type="ECO:0000313" key="1">
    <source>
        <dbReference type="EMBL" id="MDF3834147.1"/>
    </source>
</evidence>
<protein>
    <submittedName>
        <fullName evidence="1">Uncharacterized protein</fullName>
    </submittedName>
</protein>
<name>A0ABT6APC7_9BURK</name>
<dbReference type="EMBL" id="JARJLM010000255">
    <property type="protein sequence ID" value="MDF3834147.1"/>
    <property type="molecule type" value="Genomic_DNA"/>
</dbReference>
<sequence length="40" mass="4531">MIIVVQDHFESVLEQRTCRKERRPVATDYGAAVVPSNEGE</sequence>
<keyword evidence="2" id="KW-1185">Reference proteome</keyword>
<evidence type="ECO:0000313" key="2">
    <source>
        <dbReference type="Proteomes" id="UP001216674"/>
    </source>
</evidence>
<comment type="caution">
    <text evidence="1">The sequence shown here is derived from an EMBL/GenBank/DDBJ whole genome shotgun (WGS) entry which is preliminary data.</text>
</comment>
<dbReference type="Proteomes" id="UP001216674">
    <property type="component" value="Unassembled WGS sequence"/>
</dbReference>